<sequence>MEIHGMRLRSPSPASSVGRPARRGHSLKAAEGSSLASGKAIKANSQSPHQHVAAGHGGLPHQCPTVTTTSVSYPSVNGWPSWVANSCPPRGGWSVSRGGLACDGFDECVPSGQHDCTRAFRTPELSPPAVDAPASHETLDASMGGKIMPRLESRRLTRAAVGKKRKQAKAGKKQYSLLRPLSELAAASMSGEMIKAVEAFVNRDESARLIERTRNGKVKRPLNDFVLYRKAYSSVAKEEVIPAKNKNNQQVVSQVCGESWGMEKPAVKAMFKGLANTERKKHLAAFPDYKYAPKSGKKPKEAGDRHRREKKASATSGVALIPDANGHPSNSRSAYGRGPGQWSYELQPDPMGIPRGATLYDPPPNMPFWCPSGIMLEPDQPSYYQDISTVSEPVYENVPIIKEEIPPGGGGNFAAQTHRPPHDAELCLDFSAIGPGLCIDPLLLPRTGRPTYQYLVSPGWAHDYQDGAFQGNMMAAMPALDVDGTHNAYLRGSVHDWQVEPFSQLGDSFITPGEHE</sequence>
<dbReference type="InterPro" id="IPR051356">
    <property type="entry name" value="SOX/SOX-like_TF"/>
</dbReference>
<dbReference type="SMART" id="SM00398">
    <property type="entry name" value="HMG"/>
    <property type="match status" value="1"/>
</dbReference>
<dbReference type="Proteomes" id="UP000076580">
    <property type="component" value="Chromosome 03"/>
</dbReference>
<dbReference type="PANTHER" id="PTHR45789">
    <property type="entry name" value="FI18025P1"/>
    <property type="match status" value="1"/>
</dbReference>
<feature type="region of interest" description="Disordered" evidence="4">
    <location>
        <begin position="290"/>
        <end position="337"/>
    </location>
</feature>
<dbReference type="EMBL" id="LAYC01000003">
    <property type="protein sequence ID" value="KYK54511.1"/>
    <property type="molecule type" value="Genomic_DNA"/>
</dbReference>
<accession>A0A151GBT3</accession>
<dbReference type="PANTHER" id="PTHR45789:SF2">
    <property type="entry name" value="FI18025P1"/>
    <property type="match status" value="1"/>
</dbReference>
<proteinExistence type="predicted"/>
<reference evidence="6 7" key="1">
    <citation type="journal article" date="2016" name="Sci. Rep.">
        <title>Insights into Adaptations to a Near-Obligate Nematode Endoparasitic Lifestyle from the Finished Genome of Drechmeria coniospora.</title>
        <authorList>
            <person name="Zhang L."/>
            <person name="Zhou Z."/>
            <person name="Guo Q."/>
            <person name="Fokkens L."/>
            <person name="Miskei M."/>
            <person name="Pocsi I."/>
            <person name="Zhang W."/>
            <person name="Chen M."/>
            <person name="Wang L."/>
            <person name="Sun Y."/>
            <person name="Donzelli B.G."/>
            <person name="Gibson D.M."/>
            <person name="Nelson D.R."/>
            <person name="Luo J.G."/>
            <person name="Rep M."/>
            <person name="Liu H."/>
            <person name="Yang S."/>
            <person name="Wang J."/>
            <person name="Krasnoff S.B."/>
            <person name="Xu Y."/>
            <person name="Molnar I."/>
            <person name="Lin M."/>
        </authorList>
    </citation>
    <scope>NUCLEOTIDE SEQUENCE [LARGE SCALE GENOMIC DNA]</scope>
    <source>
        <strain evidence="6 7">ARSEF 6962</strain>
    </source>
</reference>
<feature type="domain" description="HMG box" evidence="5">
    <location>
        <begin position="218"/>
        <end position="290"/>
    </location>
</feature>
<keyword evidence="2 3" id="KW-0539">Nucleus</keyword>
<evidence type="ECO:0000256" key="3">
    <source>
        <dbReference type="PROSITE-ProRule" id="PRU00267"/>
    </source>
</evidence>
<dbReference type="GO" id="GO:0000978">
    <property type="term" value="F:RNA polymerase II cis-regulatory region sequence-specific DNA binding"/>
    <property type="evidence" value="ECO:0007669"/>
    <property type="project" value="TreeGrafter"/>
</dbReference>
<dbReference type="GO" id="GO:0005634">
    <property type="term" value="C:nucleus"/>
    <property type="evidence" value="ECO:0007669"/>
    <property type="project" value="UniProtKB-UniRule"/>
</dbReference>
<keyword evidence="1 3" id="KW-0238">DNA-binding</keyword>
<dbReference type="InterPro" id="IPR036910">
    <property type="entry name" value="HMG_box_dom_sf"/>
</dbReference>
<dbReference type="InterPro" id="IPR009071">
    <property type="entry name" value="HMG_box_dom"/>
</dbReference>
<dbReference type="GeneID" id="63719112"/>
<protein>
    <recommendedName>
        <fullName evidence="5">HMG box domain-containing protein</fullName>
    </recommendedName>
</protein>
<comment type="caution">
    <text evidence="6">The sequence shown here is derived from an EMBL/GenBank/DDBJ whole genome shotgun (WGS) entry which is preliminary data.</text>
</comment>
<evidence type="ECO:0000256" key="2">
    <source>
        <dbReference type="ARBA" id="ARBA00023242"/>
    </source>
</evidence>
<dbReference type="Gene3D" id="1.10.30.10">
    <property type="entry name" value="High mobility group box domain"/>
    <property type="match status" value="1"/>
</dbReference>
<evidence type="ECO:0000256" key="1">
    <source>
        <dbReference type="ARBA" id="ARBA00023125"/>
    </source>
</evidence>
<dbReference type="PROSITE" id="PS50118">
    <property type="entry name" value="HMG_BOX_2"/>
    <property type="match status" value="1"/>
</dbReference>
<name>A0A151GBT3_DRECN</name>
<evidence type="ECO:0000313" key="6">
    <source>
        <dbReference type="EMBL" id="KYK54511.1"/>
    </source>
</evidence>
<dbReference type="RefSeq" id="XP_040653863.1">
    <property type="nucleotide sequence ID" value="XM_040803759.1"/>
</dbReference>
<organism evidence="6 7">
    <name type="scientific">Drechmeria coniospora</name>
    <name type="common">Nematophagous fungus</name>
    <name type="synonym">Meria coniospora</name>
    <dbReference type="NCBI Taxonomy" id="98403"/>
    <lineage>
        <taxon>Eukaryota</taxon>
        <taxon>Fungi</taxon>
        <taxon>Dikarya</taxon>
        <taxon>Ascomycota</taxon>
        <taxon>Pezizomycotina</taxon>
        <taxon>Sordariomycetes</taxon>
        <taxon>Hypocreomycetidae</taxon>
        <taxon>Hypocreales</taxon>
        <taxon>Ophiocordycipitaceae</taxon>
        <taxon>Drechmeria</taxon>
    </lineage>
</organism>
<evidence type="ECO:0000259" key="5">
    <source>
        <dbReference type="PROSITE" id="PS50118"/>
    </source>
</evidence>
<feature type="region of interest" description="Disordered" evidence="4">
    <location>
        <begin position="1"/>
        <end position="60"/>
    </location>
</feature>
<evidence type="ECO:0000256" key="4">
    <source>
        <dbReference type="SAM" id="MobiDB-lite"/>
    </source>
</evidence>
<keyword evidence="7" id="KW-1185">Reference proteome</keyword>
<dbReference type="Pfam" id="PF00505">
    <property type="entry name" value="HMG_box"/>
    <property type="match status" value="1"/>
</dbReference>
<dbReference type="AlphaFoldDB" id="A0A151GBT3"/>
<evidence type="ECO:0000313" key="7">
    <source>
        <dbReference type="Proteomes" id="UP000076580"/>
    </source>
</evidence>
<dbReference type="InParanoid" id="A0A151GBT3"/>
<dbReference type="SUPFAM" id="SSF47095">
    <property type="entry name" value="HMG-box"/>
    <property type="match status" value="1"/>
</dbReference>
<feature type="DNA-binding region" description="HMG box" evidence="3">
    <location>
        <begin position="218"/>
        <end position="290"/>
    </location>
</feature>
<gene>
    <name evidence="6" type="ORF">DCS_06469</name>
</gene>
<dbReference type="CDD" id="cd01389">
    <property type="entry name" value="HMG-box_ROX1-like"/>
    <property type="match status" value="1"/>
</dbReference>
<dbReference type="STRING" id="98403.A0A151GBT3"/>
<dbReference type="GO" id="GO:0000981">
    <property type="term" value="F:DNA-binding transcription factor activity, RNA polymerase II-specific"/>
    <property type="evidence" value="ECO:0007669"/>
    <property type="project" value="TreeGrafter"/>
</dbReference>